<evidence type="ECO:0000259" key="4">
    <source>
        <dbReference type="Pfam" id="PF13613"/>
    </source>
</evidence>
<dbReference type="InterPro" id="IPR027805">
    <property type="entry name" value="Transposase_HTH_dom"/>
</dbReference>
<organism evidence="10 11">
    <name type="scientific">Chamaesiphon minutus (strain ATCC 27169 / PCC 6605)</name>
    <dbReference type="NCBI Taxonomy" id="1173020"/>
    <lineage>
        <taxon>Bacteria</taxon>
        <taxon>Bacillati</taxon>
        <taxon>Cyanobacteriota</taxon>
        <taxon>Cyanophyceae</taxon>
        <taxon>Gomontiellales</taxon>
        <taxon>Chamaesiphonaceae</taxon>
        <taxon>Chamaesiphon</taxon>
    </lineage>
</organism>
<evidence type="ECO:0000313" key="8">
    <source>
        <dbReference type="EMBL" id="AFY93979.1"/>
    </source>
</evidence>
<dbReference type="eggNOG" id="ENOG502ZAHV">
    <property type="taxonomic scope" value="Bacteria"/>
</dbReference>
<feature type="domain" description="Transposase Helix-turn-helix" evidence="4">
    <location>
        <begin position="60"/>
        <end position="111"/>
    </location>
</feature>
<dbReference type="KEGG" id="cmp:Cha6605_2570"/>
<dbReference type="EMBL" id="CP003600">
    <property type="protein sequence ID" value="AFY93619.1"/>
    <property type="molecule type" value="Genomic_DNA"/>
</dbReference>
<reference evidence="10 11" key="1">
    <citation type="submission" date="2012-05" db="EMBL/GenBank/DDBJ databases">
        <title>Finished chromosome of genome of Chamaesiphon sp. PCC 6605.</title>
        <authorList>
            <consortium name="US DOE Joint Genome Institute"/>
            <person name="Gugger M."/>
            <person name="Coursin T."/>
            <person name="Rippka R."/>
            <person name="Tandeau De Marsac N."/>
            <person name="Huntemann M."/>
            <person name="Wei C.-L."/>
            <person name="Han J."/>
            <person name="Detter J.C."/>
            <person name="Han C."/>
            <person name="Tapia R."/>
            <person name="Chen A."/>
            <person name="Kyrpides N."/>
            <person name="Mavromatis K."/>
            <person name="Markowitz V."/>
            <person name="Szeto E."/>
            <person name="Ivanova N."/>
            <person name="Pagani I."/>
            <person name="Pati A."/>
            <person name="Goodwin L."/>
            <person name="Nordberg H.P."/>
            <person name="Cantor M.N."/>
            <person name="Hua S.X."/>
            <person name="Woyke T."/>
            <person name="Kerfeld C.A."/>
        </authorList>
    </citation>
    <scope>NUCLEOTIDE SEQUENCE [LARGE SCALE GENOMIC DNA]</scope>
    <source>
        <strain evidence="11">ATCC 27169 / PCC 6605</strain>
        <strain evidence="10">PCC 6605</strain>
    </source>
</reference>
<dbReference type="EMBL" id="CP003600">
    <property type="protein sequence ID" value="AFY95304.1"/>
    <property type="molecule type" value="Genomic_DNA"/>
</dbReference>
<evidence type="ECO:0000313" key="6">
    <source>
        <dbReference type="EMBL" id="AFY91639.1"/>
    </source>
</evidence>
<dbReference type="AlphaFoldDB" id="K9UMA0"/>
<dbReference type="EMBL" id="CP003600">
    <property type="protein sequence ID" value="AFY91594.1"/>
    <property type="molecule type" value="Genomic_DNA"/>
</dbReference>
<evidence type="ECO:0000313" key="9">
    <source>
        <dbReference type="EMBL" id="AFY94495.1"/>
    </source>
</evidence>
<dbReference type="Pfam" id="PF13359">
    <property type="entry name" value="DDE_Tnp_4"/>
    <property type="match status" value="1"/>
</dbReference>
<name>K9UMA0_CHAP6</name>
<evidence type="ECO:0000256" key="2">
    <source>
        <dbReference type="ARBA" id="ARBA00022723"/>
    </source>
</evidence>
<evidence type="ECO:0000313" key="11">
    <source>
        <dbReference type="Proteomes" id="UP000010366"/>
    </source>
</evidence>
<dbReference type="PATRIC" id="fig|1173020.3.peg.2929"/>
<dbReference type="PANTHER" id="PTHR23080">
    <property type="entry name" value="THAP DOMAIN PROTEIN"/>
    <property type="match status" value="1"/>
</dbReference>
<dbReference type="EMBL" id="CP003600">
    <property type="protein sequence ID" value="AFY91639.1"/>
    <property type="molecule type" value="Genomic_DNA"/>
</dbReference>
<dbReference type="OrthoDB" id="517619at2"/>
<accession>K9UMA0</accession>
<dbReference type="Pfam" id="PF13613">
    <property type="entry name" value="HTH_Tnp_4"/>
    <property type="match status" value="1"/>
</dbReference>
<keyword evidence="11" id="KW-1185">Reference proteome</keyword>
<dbReference type="HOGENOM" id="CLU_073820_4_0_3"/>
<dbReference type="GO" id="GO:0046872">
    <property type="term" value="F:metal ion binding"/>
    <property type="evidence" value="ECO:0007669"/>
    <property type="project" value="UniProtKB-KW"/>
</dbReference>
<dbReference type="Proteomes" id="UP000010366">
    <property type="component" value="Chromosome"/>
</dbReference>
<evidence type="ECO:0000256" key="1">
    <source>
        <dbReference type="ARBA" id="ARBA00001968"/>
    </source>
</evidence>
<gene>
    <name evidence="5" type="ORF">Cha6605_0294</name>
    <name evidence="6" type="ORF">Cha6605_0340</name>
    <name evidence="7" type="ORF">Cha6605_2570</name>
    <name evidence="8" type="ORF">Cha6605_2947</name>
    <name evidence="9" type="ORF">Cha6605_3505</name>
    <name evidence="10" type="ORF">Cha6605_4368</name>
</gene>
<evidence type="ECO:0000259" key="3">
    <source>
        <dbReference type="Pfam" id="PF13359"/>
    </source>
</evidence>
<dbReference type="KEGG" id="cmp:Cha6605_0340"/>
<dbReference type="EMBL" id="CP003600">
    <property type="protein sequence ID" value="AFY94495.1"/>
    <property type="molecule type" value="Genomic_DNA"/>
</dbReference>
<keyword evidence="2" id="KW-0479">Metal-binding</keyword>
<dbReference type="KEGG" id="cmp:Cha6605_0294"/>
<dbReference type="EMBL" id="CP003600">
    <property type="protein sequence ID" value="AFY93979.1"/>
    <property type="molecule type" value="Genomic_DNA"/>
</dbReference>
<feature type="domain" description="DDE Tnp4" evidence="3">
    <location>
        <begin position="139"/>
        <end position="288"/>
    </location>
</feature>
<evidence type="ECO:0000313" key="7">
    <source>
        <dbReference type="EMBL" id="AFY93619.1"/>
    </source>
</evidence>
<dbReference type="KEGG" id="cmp:Cha6605_4368"/>
<sequence length="299" mass="34966">MKNPLEYIENYPERTKQIIGINYEQWSALVEIAKIEEERLRLAHEKQKIRINKKGGGRPKKLTLEEEICLCVFYLRHLPTFEILGLQFSVSKTEANDTFNYWIKILRKILPSSLIEGARKDREELAVVKEMLAEYELIVDSWEQPRERPEDNQVQKEYYSGKKKQHTFKGQVITLPSGKDLVDVEVGKQGKTSDISIFREQQKKFNIEQKFTGDKGYQGGINIKIPQKKPRGKELTDLQKEVNKEISSERIYVEHVIRLIKIFRAAKERFRMKGNKYEEVILTICGLVRLRLGTLILAV</sequence>
<proteinExistence type="predicted"/>
<dbReference type="InterPro" id="IPR027806">
    <property type="entry name" value="HARBI1_dom"/>
</dbReference>
<dbReference type="KEGG" id="cmp:Cha6605_3505"/>
<dbReference type="KEGG" id="cmp:Cha6605_2947"/>
<evidence type="ECO:0000313" key="10">
    <source>
        <dbReference type="EMBL" id="AFY95304.1"/>
    </source>
</evidence>
<dbReference type="STRING" id="1173020.Cha6605_0294"/>
<dbReference type="RefSeq" id="WP_015157789.1">
    <property type="nucleotide sequence ID" value="NC_019697.1"/>
</dbReference>
<comment type="cofactor">
    <cofactor evidence="1">
        <name>a divalent metal cation</name>
        <dbReference type="ChEBI" id="CHEBI:60240"/>
    </cofactor>
</comment>
<protein>
    <submittedName>
        <fullName evidence="10">Transposase family protein</fullName>
    </submittedName>
</protein>
<evidence type="ECO:0000313" key="5">
    <source>
        <dbReference type="EMBL" id="AFY91594.1"/>
    </source>
</evidence>